<name>A0A1E1ISZ0_LEIGU</name>
<dbReference type="EMBL" id="CALQ01000494">
    <property type="protein sequence ID" value="CCM14211.1"/>
    <property type="molecule type" value="Genomic_DNA"/>
</dbReference>
<feature type="region of interest" description="Disordered" evidence="2">
    <location>
        <begin position="558"/>
        <end position="742"/>
    </location>
</feature>
<protein>
    <recommendedName>
        <fullName evidence="4">Leucine-rich repeat protein</fullName>
    </recommendedName>
</protein>
<feature type="compositionally biased region" description="Low complexity" evidence="2">
    <location>
        <begin position="570"/>
        <end position="593"/>
    </location>
</feature>
<dbReference type="SUPFAM" id="SSF52047">
    <property type="entry name" value="RNI-like"/>
    <property type="match status" value="1"/>
</dbReference>
<dbReference type="Gene3D" id="3.80.10.10">
    <property type="entry name" value="Ribonuclease Inhibitor"/>
    <property type="match status" value="3"/>
</dbReference>
<proteinExistence type="predicted"/>
<feature type="compositionally biased region" description="Low complexity" evidence="2">
    <location>
        <begin position="668"/>
        <end position="682"/>
    </location>
</feature>
<feature type="coiled-coil region" evidence="1">
    <location>
        <begin position="189"/>
        <end position="220"/>
    </location>
</feature>
<feature type="compositionally biased region" description="Polar residues" evidence="2">
    <location>
        <begin position="517"/>
        <end position="538"/>
    </location>
</feature>
<feature type="compositionally biased region" description="Basic and acidic residues" evidence="2">
    <location>
        <begin position="601"/>
        <end position="610"/>
    </location>
</feature>
<feature type="region of interest" description="Disordered" evidence="2">
    <location>
        <begin position="1"/>
        <end position="40"/>
    </location>
</feature>
<dbReference type="PANTHER" id="PTHR12904:SF23">
    <property type="entry name" value="PROTEIN ZER-1 HOMOLOG"/>
    <property type="match status" value="1"/>
</dbReference>
<feature type="compositionally biased region" description="Polar residues" evidence="2">
    <location>
        <begin position="481"/>
        <end position="490"/>
    </location>
</feature>
<evidence type="ECO:0000256" key="2">
    <source>
        <dbReference type="SAM" id="MobiDB-lite"/>
    </source>
</evidence>
<feature type="compositionally biased region" description="Polar residues" evidence="2">
    <location>
        <begin position="359"/>
        <end position="385"/>
    </location>
</feature>
<feature type="compositionally biased region" description="Polar residues" evidence="2">
    <location>
        <begin position="114"/>
        <end position="147"/>
    </location>
</feature>
<feature type="compositionally biased region" description="Polar residues" evidence="2">
    <location>
        <begin position="688"/>
        <end position="700"/>
    </location>
</feature>
<sequence>MQSPQLRNRAAPSTLAPALNRGNAPDDNILDAPGNLNNTERRRNTAPAAVHLQGIVLHTPPPTASSSIDVVHVTAHASSETRYCKPDRISLTSAGNNTAAAKRLPQVARPLAATKSSETTRTNPTISRSARIPLQSSPFTSPATLTPTVPPIPPNVLAPCPTAAQPLLTRTPPTPSNVVEEAPASVRNLKTMQDALKKFNARVLEENEKEEARKNRHNSRSNSWDSLMVALPVAHSPLSVVSAPPPKHNPLHTPPSRDNSRSASSSSGGMVPTTLTSAASLPPRVTMVSQISPKPSSPRSNRVTTTTTSSNHSSSSVPASVPRGSANSSENGTTLHTTPSSPFFAQGLRCGLPRTVKPEQQQLGSARTLQAAASQSHMRLSPTSSSRDEVNTPPIVDTPRPAKTVVGKPQIEAPRLPPSPRTASPAIPNLPGRYVQVSSADEQKNSQSTVENPLIGPMPLMPSPSLVVGPVYSAVEIQESTSLSTGSSNGRWGPSSDAKRPSVSSSNAGQAGADKTIITTTPGVSRATTLQPMRQPTQPVLRKNHRIDELNYIREEAPAEQSSATLSHNTPGALTLTSSPSSSASQNCGASNGRPPVSPSRSDEPHDAGPHRLSHANSNGSDDSSPVTELPLFSSTDERPGKCSPNSAAAKETVATITAPKSPKFINSSPAAEQSPSSATSTKVSPLANGSSGGSLTQCPGSALNHSGRYSPARGNPNASTSAGRHANDQHQSSAGTSIPDDDAETAALSSYLMEEDLNLSLSTFNRIGSTLAQSLTLRVLNLKGSTISSEGLRGLADISTLKSISVSHMRYLTTLAPLVTPTARANGRHCGIEEINAQFSPLTNEGIGGLEKLRWLRRLDLSMTPISDVTGLAASHSLKDLYLNGTRVDSPGLAGLEQLPMLSLLNIARTKVTSLKQVAKSRSIQTLIAYSCQITDDGFIGVGEMPRLSTLDVSTTKVTNLSVLQKSPSLKSLRAQWLSLKNCHDIIQQRRAQMDGLTPDNSVAWRDTEAGFAGLANIPTLESLDMSFNTIRSLHSLCRSKSLKRLLLRRTRVDNDGIGGIAQLAGTLETLVITNLTDILDENDETEASAALNGASGLLSSIGDIHSMHRLTSIDLSFTDVYDLRLLQDLRTLRELVIVETLVTVDGLRGIEKIPTLETLDISQTSILSLQFLASGAPALKSILVKSNRNVRGFKLGHIDELRALQHLDVSDTVVEDIEAALKSAWRLKKLVWRWKDRRDSKGPAPALECWVTSPRLARMNAMPCLTTLDLTNSSVHDLAFLERSTSLTTLYLKCCRLLRNSAVQSLGTLPGLEVLELTDNRHISDVTCLRTCRRLRELHLNHTHVTKAGLKGVTDLPELKVLDIANTRAEDDVKDEYVNGAMERSRLLEDSNLREGSTLLDSSAAPAQFRVPRRRRVSFVASDGSEAVPRKPDRCE</sequence>
<dbReference type="Pfam" id="PF13516">
    <property type="entry name" value="LRR_6"/>
    <property type="match status" value="1"/>
</dbReference>
<reference evidence="3" key="1">
    <citation type="submission" date="2012-08" db="EMBL/GenBank/DDBJ databases">
        <title>Comparative genomics of metastatic and non-metastatic Leishmania guyanensis provides insights into polygenic factors involved in Leishmania RNA virus infection.</title>
        <authorList>
            <person name="Smith D."/>
            <person name="Hertz-Fowler C."/>
            <person name="Martin R."/>
            <person name="Dickens N."/>
            <person name="Fasel N."/>
            <person name="Falquet L."/>
            <person name="Beverley S."/>
            <person name="Zangger H."/>
            <person name="Calderon-Copete S."/>
            <person name="Mottram J."/>
            <person name="Xenarios I."/>
        </authorList>
    </citation>
    <scope>NUCLEOTIDE SEQUENCE</scope>
    <source>
        <strain evidence="3">MHOM/BR/75/M4147/SSU:IR2SAT-LUC</strain>
    </source>
</reference>
<feature type="compositionally biased region" description="Polar residues" evidence="2">
    <location>
        <begin position="615"/>
        <end position="627"/>
    </location>
</feature>
<feature type="compositionally biased region" description="Polar residues" evidence="2">
    <location>
        <begin position="326"/>
        <end position="343"/>
    </location>
</feature>
<evidence type="ECO:0008006" key="4">
    <source>
        <dbReference type="Google" id="ProtNLM"/>
    </source>
</evidence>
<organism evidence="3">
    <name type="scientific">Leishmania guyanensis</name>
    <dbReference type="NCBI Taxonomy" id="5670"/>
    <lineage>
        <taxon>Eukaryota</taxon>
        <taxon>Discoba</taxon>
        <taxon>Euglenozoa</taxon>
        <taxon>Kinetoplastea</taxon>
        <taxon>Metakinetoplastina</taxon>
        <taxon>Trypanosomatida</taxon>
        <taxon>Trypanosomatidae</taxon>
        <taxon>Leishmaniinae</taxon>
        <taxon>Leishmania</taxon>
        <taxon>Leishmania guyanensis species complex</taxon>
    </lineage>
</organism>
<feature type="region of interest" description="Disordered" evidence="2">
    <location>
        <begin position="238"/>
        <end position="346"/>
    </location>
</feature>
<feature type="compositionally biased region" description="Low complexity" evidence="2">
    <location>
        <begin position="297"/>
        <end position="325"/>
    </location>
</feature>
<evidence type="ECO:0000313" key="3">
    <source>
        <dbReference type="EMBL" id="CCM14211.1"/>
    </source>
</evidence>
<keyword evidence="1" id="KW-0175">Coiled coil</keyword>
<feature type="region of interest" description="Disordered" evidence="2">
    <location>
        <begin position="111"/>
        <end position="147"/>
    </location>
</feature>
<feature type="compositionally biased region" description="Polar residues" evidence="2">
    <location>
        <begin position="560"/>
        <end position="569"/>
    </location>
</feature>
<accession>A0A1E1ISZ0</accession>
<feature type="region of interest" description="Disordered" evidence="2">
    <location>
        <begin position="481"/>
        <end position="545"/>
    </location>
</feature>
<evidence type="ECO:0000256" key="1">
    <source>
        <dbReference type="SAM" id="Coils"/>
    </source>
</evidence>
<dbReference type="InterPro" id="IPR032675">
    <property type="entry name" value="LRR_dom_sf"/>
</dbReference>
<feature type="compositionally biased region" description="Low complexity" evidence="2">
    <location>
        <begin position="254"/>
        <end position="267"/>
    </location>
</feature>
<gene>
    <name evidence="3" type="primary">LgM4147LRVhigh.16.00590.00530</name>
    <name evidence="3" type="ORF">BN36_1617180</name>
</gene>
<feature type="region of interest" description="Disordered" evidence="2">
    <location>
        <begin position="359"/>
        <end position="430"/>
    </location>
</feature>
<dbReference type="InterPro" id="IPR051341">
    <property type="entry name" value="Zyg-11_UBL_adapter"/>
</dbReference>
<dbReference type="PANTHER" id="PTHR12904">
    <property type="match status" value="1"/>
</dbReference>
<dbReference type="PROSITE" id="PS51450">
    <property type="entry name" value="LRR"/>
    <property type="match status" value="1"/>
</dbReference>
<dbReference type="InterPro" id="IPR001611">
    <property type="entry name" value="Leu-rich_rpt"/>
</dbReference>
<dbReference type="SUPFAM" id="SSF52058">
    <property type="entry name" value="L domain-like"/>
    <property type="match status" value="1"/>
</dbReference>